<feature type="region of interest" description="Disordered" evidence="1">
    <location>
        <begin position="401"/>
        <end position="443"/>
    </location>
</feature>
<gene>
    <name evidence="2" type="ORF">GCM10009560_22580</name>
</gene>
<dbReference type="Proteomes" id="UP001501578">
    <property type="component" value="Unassembled WGS sequence"/>
</dbReference>
<reference evidence="3" key="1">
    <citation type="journal article" date="2019" name="Int. J. Syst. Evol. Microbiol.">
        <title>The Global Catalogue of Microorganisms (GCM) 10K type strain sequencing project: providing services to taxonomists for standard genome sequencing and annotation.</title>
        <authorList>
            <consortium name="The Broad Institute Genomics Platform"/>
            <consortium name="The Broad Institute Genome Sequencing Center for Infectious Disease"/>
            <person name="Wu L."/>
            <person name="Ma J."/>
        </authorList>
    </citation>
    <scope>NUCLEOTIDE SEQUENCE [LARGE SCALE GENOMIC DNA]</scope>
    <source>
        <strain evidence="3">JCM 11136</strain>
    </source>
</reference>
<dbReference type="EMBL" id="BAAAHQ010000009">
    <property type="protein sequence ID" value="GAA0922963.1"/>
    <property type="molecule type" value="Genomic_DNA"/>
</dbReference>
<dbReference type="InterPro" id="IPR010310">
    <property type="entry name" value="T7SS_ESAT-6-like"/>
</dbReference>
<accession>A0ABP3ZJ47</accession>
<feature type="compositionally biased region" description="Polar residues" evidence="1">
    <location>
        <begin position="434"/>
        <end position="443"/>
    </location>
</feature>
<proteinExistence type="predicted"/>
<evidence type="ECO:0000313" key="2">
    <source>
        <dbReference type="EMBL" id="GAA0922963.1"/>
    </source>
</evidence>
<evidence type="ECO:0000313" key="3">
    <source>
        <dbReference type="Proteomes" id="UP001501578"/>
    </source>
</evidence>
<dbReference type="SUPFAM" id="SSF140453">
    <property type="entry name" value="EsxAB dimer-like"/>
    <property type="match status" value="1"/>
</dbReference>
<feature type="compositionally biased region" description="Gly residues" evidence="1">
    <location>
        <begin position="202"/>
        <end position="222"/>
    </location>
</feature>
<name>A0ABP3ZJ47_9ACTN</name>
<comment type="caution">
    <text evidence="2">The sequence shown here is derived from an EMBL/GenBank/DDBJ whole genome shotgun (WGS) entry which is preliminary data.</text>
</comment>
<feature type="compositionally biased region" description="Pro residues" evidence="1">
    <location>
        <begin position="272"/>
        <end position="293"/>
    </location>
</feature>
<dbReference type="InterPro" id="IPR036689">
    <property type="entry name" value="ESAT-6-like_sf"/>
</dbReference>
<organism evidence="2 3">
    <name type="scientific">Nonomuraea longicatena</name>
    <dbReference type="NCBI Taxonomy" id="83682"/>
    <lineage>
        <taxon>Bacteria</taxon>
        <taxon>Bacillati</taxon>
        <taxon>Actinomycetota</taxon>
        <taxon>Actinomycetes</taxon>
        <taxon>Streptosporangiales</taxon>
        <taxon>Streptosporangiaceae</taxon>
        <taxon>Nonomuraea</taxon>
    </lineage>
</organism>
<sequence>MSEKAVKKDHELRPNQCMDLSVDPDGRNVAQVKQLIQMLDPKRIEKAGNAYVDAGAAMAQLEDDLLEMANAMAACWEGKASVEAQKALQVIHASVRELQRRLFHMGRPLENLGQNVLPRHKQFIDNDGYFSWSNNSATWDDSIAGTYDVMDGGAEWGSQDELAGKHLAILNKDFAETYHLLPTTIHKELPELKDPEIPKFDGVGGPGGVGGPSGGLPGGVPGGIPSAGVSPRGASPGDFDSGLPPVDVPPGATPPGNLPSGVPDRGAVVPGTPAPGQPGIPDPSSVPPAPAAPATPAVGTVPDPSRSTSLADAAPRFDVPAAPTAPTTPGPATPPSVPSAQYPLRIGPYENGNPYGHPGMPSGVSTGVGTGGGYGGSGAANNAALRGATGGAAVGGAPFMPMGGMGGGGGGGDEQDREASTWLKEDDDVWGLQSDGTVTDTIG</sequence>
<feature type="region of interest" description="Disordered" evidence="1">
    <location>
        <begin position="192"/>
        <end position="349"/>
    </location>
</feature>
<feature type="compositionally biased region" description="Low complexity" evidence="1">
    <location>
        <begin position="294"/>
        <end position="304"/>
    </location>
</feature>
<protein>
    <recommendedName>
        <fullName evidence="4">WXG100 family type VII secretion target</fullName>
    </recommendedName>
</protein>
<keyword evidence="3" id="KW-1185">Reference proteome</keyword>
<dbReference type="RefSeq" id="WP_343949723.1">
    <property type="nucleotide sequence ID" value="NZ_BAAAHQ010000009.1"/>
</dbReference>
<evidence type="ECO:0008006" key="4">
    <source>
        <dbReference type="Google" id="ProtNLM"/>
    </source>
</evidence>
<feature type="compositionally biased region" description="Gly residues" evidence="1">
    <location>
        <begin position="403"/>
        <end position="412"/>
    </location>
</feature>
<evidence type="ECO:0000256" key="1">
    <source>
        <dbReference type="SAM" id="MobiDB-lite"/>
    </source>
</evidence>
<feature type="compositionally biased region" description="Pro residues" evidence="1">
    <location>
        <begin position="246"/>
        <end position="257"/>
    </location>
</feature>
<dbReference type="Pfam" id="PF06013">
    <property type="entry name" value="WXG100"/>
    <property type="match status" value="1"/>
</dbReference>
<feature type="compositionally biased region" description="Pro residues" evidence="1">
    <location>
        <begin position="326"/>
        <end position="337"/>
    </location>
</feature>